<sequence>MALPSTMKAITINGNKAKVSEISLPKIRPTYLLAKVEAIALNPTDWKHINGKRAAENGLAGCDFAGTVVEVGSDVTKQFQVGDRIAGTTHGANASQPEDGCFAEYAVAKADLLVKIPSTMSFEQAATFPLGVSTVGQGLYQKALKLHLPTDPINPQNSQTLLIYGGSTATGSLAIQFAKASGYKVLTTCSPHNNDFVRSLGADAVYNYKSPDVGKQINRDTENSLTLIWDTISLASSAAICSEAFSSDPSILSTGGGGAKYGTILPIKLPSSNPNSTQIETTMTFMYTIFNEPFTKAGRSTPSIPEDFDFAKNFFQITEDMFLANTLKTHPEQVGENGLQGALKGMEDMKNEKISGRKLVYRVKETPEGAVGVGVEL</sequence>
<dbReference type="STRING" id="692275.M3CZB9"/>
<dbReference type="EMBL" id="KB456270">
    <property type="protein sequence ID" value="EMF09011.1"/>
    <property type="molecule type" value="Genomic_DNA"/>
</dbReference>
<dbReference type="InterPro" id="IPR036291">
    <property type="entry name" value="NAD(P)-bd_dom_sf"/>
</dbReference>
<dbReference type="Gene3D" id="3.90.180.10">
    <property type="entry name" value="Medium-chain alcohol dehydrogenases, catalytic domain"/>
    <property type="match status" value="1"/>
</dbReference>
<dbReference type="SUPFAM" id="SSF50129">
    <property type="entry name" value="GroES-like"/>
    <property type="match status" value="1"/>
</dbReference>
<dbReference type="HOGENOM" id="CLU_026673_16_1_1"/>
<feature type="domain" description="Enoyl reductase (ER)" evidence="4">
    <location>
        <begin position="14"/>
        <end position="289"/>
    </location>
</feature>
<dbReference type="PANTHER" id="PTHR45348:SF2">
    <property type="entry name" value="ZINC-TYPE ALCOHOL DEHYDROGENASE-LIKE PROTEIN C2E1P3.01"/>
    <property type="match status" value="1"/>
</dbReference>
<dbReference type="InterPro" id="IPR013154">
    <property type="entry name" value="ADH-like_N"/>
</dbReference>
<dbReference type="InterPro" id="IPR011032">
    <property type="entry name" value="GroES-like_sf"/>
</dbReference>
<gene>
    <name evidence="5" type="ORF">SEPMUDRAFT_151875</name>
</gene>
<dbReference type="CDD" id="cd08249">
    <property type="entry name" value="enoyl_reductase_like"/>
    <property type="match status" value="1"/>
</dbReference>
<dbReference type="PANTHER" id="PTHR45348">
    <property type="entry name" value="HYPOTHETICAL OXIDOREDUCTASE (EUROFUNG)"/>
    <property type="match status" value="1"/>
</dbReference>
<dbReference type="Pfam" id="PF00107">
    <property type="entry name" value="ADH_zinc_N"/>
    <property type="match status" value="1"/>
</dbReference>
<name>M3CZB9_SPHMS</name>
<keyword evidence="3" id="KW-0560">Oxidoreductase</keyword>
<dbReference type="SMART" id="SM00829">
    <property type="entry name" value="PKS_ER"/>
    <property type="match status" value="1"/>
</dbReference>
<evidence type="ECO:0000256" key="2">
    <source>
        <dbReference type="ARBA" id="ARBA00011245"/>
    </source>
</evidence>
<dbReference type="OMA" id="RICGVTH"/>
<reference evidence="5 6" key="1">
    <citation type="journal article" date="2012" name="PLoS Pathog.">
        <title>Diverse lifestyles and strategies of plant pathogenesis encoded in the genomes of eighteen Dothideomycetes fungi.</title>
        <authorList>
            <person name="Ohm R.A."/>
            <person name="Feau N."/>
            <person name="Henrissat B."/>
            <person name="Schoch C.L."/>
            <person name="Horwitz B.A."/>
            <person name="Barry K.W."/>
            <person name="Condon B.J."/>
            <person name="Copeland A.C."/>
            <person name="Dhillon B."/>
            <person name="Glaser F."/>
            <person name="Hesse C.N."/>
            <person name="Kosti I."/>
            <person name="LaButti K."/>
            <person name="Lindquist E.A."/>
            <person name="Lucas S."/>
            <person name="Salamov A.A."/>
            <person name="Bradshaw R.E."/>
            <person name="Ciuffetti L."/>
            <person name="Hamelin R.C."/>
            <person name="Kema G.H.J."/>
            <person name="Lawrence C."/>
            <person name="Scott J.A."/>
            <person name="Spatafora J.W."/>
            <person name="Turgeon B.G."/>
            <person name="de Wit P.J.G.M."/>
            <person name="Zhong S."/>
            <person name="Goodwin S.B."/>
            <person name="Grigoriev I.V."/>
        </authorList>
    </citation>
    <scope>NUCLEOTIDE SEQUENCE [LARGE SCALE GENOMIC DNA]</scope>
    <source>
        <strain evidence="5 6">SO2202</strain>
    </source>
</reference>
<dbReference type="eggNOG" id="KOG1198">
    <property type="taxonomic scope" value="Eukaryota"/>
</dbReference>
<dbReference type="AlphaFoldDB" id="M3CZB9"/>
<evidence type="ECO:0000256" key="1">
    <source>
        <dbReference type="ARBA" id="ARBA00008072"/>
    </source>
</evidence>
<dbReference type="OrthoDB" id="48317at2759"/>
<dbReference type="Proteomes" id="UP000016931">
    <property type="component" value="Unassembled WGS sequence"/>
</dbReference>
<protein>
    <submittedName>
        <fullName evidence="5">Zinc-binding oxidoreductase ToxD</fullName>
    </submittedName>
</protein>
<dbReference type="Pfam" id="PF08240">
    <property type="entry name" value="ADH_N"/>
    <property type="match status" value="1"/>
</dbReference>
<dbReference type="Gene3D" id="3.40.50.720">
    <property type="entry name" value="NAD(P)-binding Rossmann-like Domain"/>
    <property type="match status" value="1"/>
</dbReference>
<evidence type="ECO:0000313" key="6">
    <source>
        <dbReference type="Proteomes" id="UP000016931"/>
    </source>
</evidence>
<comment type="similarity">
    <text evidence="1">Belongs to the zinc-containing alcohol dehydrogenase family.</text>
</comment>
<dbReference type="GeneID" id="27904235"/>
<dbReference type="GO" id="GO:0016651">
    <property type="term" value="F:oxidoreductase activity, acting on NAD(P)H"/>
    <property type="evidence" value="ECO:0007669"/>
    <property type="project" value="InterPro"/>
</dbReference>
<comment type="subunit">
    <text evidence="2">Monomer.</text>
</comment>
<dbReference type="RefSeq" id="XP_016757132.1">
    <property type="nucleotide sequence ID" value="XM_016907098.1"/>
</dbReference>
<dbReference type="InterPro" id="IPR020843">
    <property type="entry name" value="ER"/>
</dbReference>
<evidence type="ECO:0000313" key="5">
    <source>
        <dbReference type="EMBL" id="EMF09011.1"/>
    </source>
</evidence>
<organism evidence="5 6">
    <name type="scientific">Sphaerulina musiva (strain SO2202)</name>
    <name type="common">Poplar stem canker fungus</name>
    <name type="synonym">Septoria musiva</name>
    <dbReference type="NCBI Taxonomy" id="692275"/>
    <lineage>
        <taxon>Eukaryota</taxon>
        <taxon>Fungi</taxon>
        <taxon>Dikarya</taxon>
        <taxon>Ascomycota</taxon>
        <taxon>Pezizomycotina</taxon>
        <taxon>Dothideomycetes</taxon>
        <taxon>Dothideomycetidae</taxon>
        <taxon>Mycosphaerellales</taxon>
        <taxon>Mycosphaerellaceae</taxon>
        <taxon>Sphaerulina</taxon>
    </lineage>
</organism>
<dbReference type="SUPFAM" id="SSF51735">
    <property type="entry name" value="NAD(P)-binding Rossmann-fold domains"/>
    <property type="match status" value="1"/>
</dbReference>
<keyword evidence="6" id="KW-1185">Reference proteome</keyword>
<accession>M3CZB9</accession>
<dbReference type="InterPro" id="IPR047122">
    <property type="entry name" value="Trans-enoyl_RdTase-like"/>
</dbReference>
<evidence type="ECO:0000256" key="3">
    <source>
        <dbReference type="ARBA" id="ARBA00023002"/>
    </source>
</evidence>
<evidence type="ECO:0000259" key="4">
    <source>
        <dbReference type="SMART" id="SM00829"/>
    </source>
</evidence>
<dbReference type="InterPro" id="IPR013149">
    <property type="entry name" value="ADH-like_C"/>
</dbReference>
<proteinExistence type="inferred from homology"/>